<dbReference type="InterPro" id="IPR011010">
    <property type="entry name" value="DNA_brk_join_enz"/>
</dbReference>
<keyword evidence="4" id="KW-1185">Reference proteome</keyword>
<dbReference type="PANTHER" id="PTHR30349:SF88">
    <property type="entry name" value="BLL1584 PROTEIN"/>
    <property type="match status" value="1"/>
</dbReference>
<dbReference type="EMBL" id="BRXS01000003">
    <property type="protein sequence ID" value="GLC25286.1"/>
    <property type="molecule type" value="Genomic_DNA"/>
</dbReference>
<dbReference type="AlphaFoldDB" id="A0AA37V6G5"/>
<dbReference type="SUPFAM" id="SSF56349">
    <property type="entry name" value="DNA breaking-rejoining enzymes"/>
    <property type="match status" value="1"/>
</dbReference>
<dbReference type="PROSITE" id="PS51898">
    <property type="entry name" value="TYR_RECOMBINASE"/>
    <property type="match status" value="1"/>
</dbReference>
<dbReference type="Proteomes" id="UP001161325">
    <property type="component" value="Unassembled WGS sequence"/>
</dbReference>
<dbReference type="InterPro" id="IPR050090">
    <property type="entry name" value="Tyrosine_recombinase_XerCD"/>
</dbReference>
<name>A0AA37V6G5_9BACT</name>
<evidence type="ECO:0000259" key="2">
    <source>
        <dbReference type="PROSITE" id="PS51898"/>
    </source>
</evidence>
<dbReference type="RefSeq" id="WP_284349737.1">
    <property type="nucleotide sequence ID" value="NZ_BRXS01000003.1"/>
</dbReference>
<dbReference type="Gene3D" id="1.10.443.10">
    <property type="entry name" value="Intergrase catalytic core"/>
    <property type="match status" value="1"/>
</dbReference>
<proteinExistence type="predicted"/>
<dbReference type="InterPro" id="IPR013762">
    <property type="entry name" value="Integrase-like_cat_sf"/>
</dbReference>
<organism evidence="3 4">
    <name type="scientific">Roseisolibacter agri</name>
    <dbReference type="NCBI Taxonomy" id="2014610"/>
    <lineage>
        <taxon>Bacteria</taxon>
        <taxon>Pseudomonadati</taxon>
        <taxon>Gemmatimonadota</taxon>
        <taxon>Gemmatimonadia</taxon>
        <taxon>Gemmatimonadales</taxon>
        <taxon>Gemmatimonadaceae</taxon>
        <taxon>Roseisolibacter</taxon>
    </lineage>
</organism>
<dbReference type="GO" id="GO:0015074">
    <property type="term" value="P:DNA integration"/>
    <property type="evidence" value="ECO:0007669"/>
    <property type="project" value="InterPro"/>
</dbReference>
<dbReference type="GO" id="GO:0006310">
    <property type="term" value="P:DNA recombination"/>
    <property type="evidence" value="ECO:0007669"/>
    <property type="project" value="UniProtKB-KW"/>
</dbReference>
<feature type="domain" description="Tyr recombinase" evidence="2">
    <location>
        <begin position="203"/>
        <end position="477"/>
    </location>
</feature>
<sequence>MSLFLPAMQPSPDGMWEVEMVRLDHGERLPVIRNSRTWLPAPLALRYVLSQRPRLRPGSLANDVRGVCALYNWAAQERTVGFLDDWLARGRAPTNHELKQINRFLRNAPEEADSQQGTPVVGAVPEERGALGEAPVVDRAGEVPATTYHRRLTSVLHFLDWALRADNAGATQAIDDDEHVRIVWRVQRLFREWAAERPIPESLTPDPLTLLDIHFVRRALGADEFGRWHYADVFVPETRLRNWAMFEVAINYGLRRAELLLLRLDDLPDDDDPLRNIRVARRREVKVDKGLSRKTPRIVRVPALDPERYDVVRQYLTHGGTEGGRCGPADAETRLFLRHPSEVKRPSARPAEAPSPFEPISGARFGQTITRIGELAWHAAEREIAAGAGVVTIRTGGTATAVKVTDRVLEELRTRLTGLHPHVLRHTWATHFALAHYGEHGFDGVVHLLQLYGGWADDKMPKHYAEKAMEELGQRAAAERLMALSTNR</sequence>
<evidence type="ECO:0000256" key="1">
    <source>
        <dbReference type="ARBA" id="ARBA00023172"/>
    </source>
</evidence>
<comment type="caution">
    <text evidence="3">The sequence shown here is derived from an EMBL/GenBank/DDBJ whole genome shotgun (WGS) entry which is preliminary data.</text>
</comment>
<dbReference type="PANTHER" id="PTHR30349">
    <property type="entry name" value="PHAGE INTEGRASE-RELATED"/>
    <property type="match status" value="1"/>
</dbReference>
<dbReference type="GO" id="GO:0003677">
    <property type="term" value="F:DNA binding"/>
    <property type="evidence" value="ECO:0007669"/>
    <property type="project" value="InterPro"/>
</dbReference>
<reference evidence="3" key="1">
    <citation type="submission" date="2022-08" db="EMBL/GenBank/DDBJ databases">
        <title>Draft genome sequencing of Roseisolibacter agri AW1220.</title>
        <authorList>
            <person name="Tobiishi Y."/>
            <person name="Tonouchi A."/>
        </authorList>
    </citation>
    <scope>NUCLEOTIDE SEQUENCE</scope>
    <source>
        <strain evidence="3">AW1220</strain>
    </source>
</reference>
<evidence type="ECO:0000313" key="3">
    <source>
        <dbReference type="EMBL" id="GLC25286.1"/>
    </source>
</evidence>
<dbReference type="InterPro" id="IPR002104">
    <property type="entry name" value="Integrase_catalytic"/>
</dbReference>
<protein>
    <recommendedName>
        <fullName evidence="2">Tyr recombinase domain-containing protein</fullName>
    </recommendedName>
</protein>
<gene>
    <name evidence="3" type="ORF">rosag_17990</name>
</gene>
<keyword evidence="1" id="KW-0233">DNA recombination</keyword>
<evidence type="ECO:0000313" key="4">
    <source>
        <dbReference type="Proteomes" id="UP001161325"/>
    </source>
</evidence>
<accession>A0AA37V6G5</accession>